<dbReference type="InParanoid" id="A0A2K2BIK5"/>
<evidence type="ECO:0000313" key="3">
    <source>
        <dbReference type="Proteomes" id="UP000006729"/>
    </source>
</evidence>
<evidence type="ECO:0000256" key="1">
    <source>
        <dbReference type="SAM" id="Phobius"/>
    </source>
</evidence>
<gene>
    <name evidence="2" type="ORF">POPTR_002G139300</name>
</gene>
<protein>
    <submittedName>
        <fullName evidence="2">Uncharacterized protein</fullName>
    </submittedName>
</protein>
<keyword evidence="1" id="KW-1133">Transmembrane helix</keyword>
<dbReference type="EMBL" id="CM009291">
    <property type="protein sequence ID" value="PNT49605.1"/>
    <property type="molecule type" value="Genomic_DNA"/>
</dbReference>
<keyword evidence="1" id="KW-0812">Transmembrane</keyword>
<feature type="transmembrane region" description="Helical" evidence="1">
    <location>
        <begin position="49"/>
        <end position="66"/>
    </location>
</feature>
<evidence type="ECO:0000313" key="2">
    <source>
        <dbReference type="EMBL" id="PNT49605.1"/>
    </source>
</evidence>
<proteinExistence type="predicted"/>
<accession>A0A2K2BIK5</accession>
<reference evidence="2 3" key="1">
    <citation type="journal article" date="2006" name="Science">
        <title>The genome of black cottonwood, Populus trichocarpa (Torr. &amp; Gray).</title>
        <authorList>
            <person name="Tuskan G.A."/>
            <person name="Difazio S."/>
            <person name="Jansson S."/>
            <person name="Bohlmann J."/>
            <person name="Grigoriev I."/>
            <person name="Hellsten U."/>
            <person name="Putnam N."/>
            <person name="Ralph S."/>
            <person name="Rombauts S."/>
            <person name="Salamov A."/>
            <person name="Schein J."/>
            <person name="Sterck L."/>
            <person name="Aerts A."/>
            <person name="Bhalerao R.R."/>
            <person name="Bhalerao R.P."/>
            <person name="Blaudez D."/>
            <person name="Boerjan W."/>
            <person name="Brun A."/>
            <person name="Brunner A."/>
            <person name="Busov V."/>
            <person name="Campbell M."/>
            <person name="Carlson J."/>
            <person name="Chalot M."/>
            <person name="Chapman J."/>
            <person name="Chen G.L."/>
            <person name="Cooper D."/>
            <person name="Coutinho P.M."/>
            <person name="Couturier J."/>
            <person name="Covert S."/>
            <person name="Cronk Q."/>
            <person name="Cunningham R."/>
            <person name="Davis J."/>
            <person name="Degroeve S."/>
            <person name="Dejardin A."/>
            <person name="Depamphilis C."/>
            <person name="Detter J."/>
            <person name="Dirks B."/>
            <person name="Dubchak I."/>
            <person name="Duplessis S."/>
            <person name="Ehlting J."/>
            <person name="Ellis B."/>
            <person name="Gendler K."/>
            <person name="Goodstein D."/>
            <person name="Gribskov M."/>
            <person name="Grimwood J."/>
            <person name="Groover A."/>
            <person name="Gunter L."/>
            <person name="Hamberger B."/>
            <person name="Heinze B."/>
            <person name="Helariutta Y."/>
            <person name="Henrissat B."/>
            <person name="Holligan D."/>
            <person name="Holt R."/>
            <person name="Huang W."/>
            <person name="Islam-Faridi N."/>
            <person name="Jones S."/>
            <person name="Jones-Rhoades M."/>
            <person name="Jorgensen R."/>
            <person name="Joshi C."/>
            <person name="Kangasjarvi J."/>
            <person name="Karlsson J."/>
            <person name="Kelleher C."/>
            <person name="Kirkpatrick R."/>
            <person name="Kirst M."/>
            <person name="Kohler A."/>
            <person name="Kalluri U."/>
            <person name="Larimer F."/>
            <person name="Leebens-Mack J."/>
            <person name="Leple J.C."/>
            <person name="Locascio P."/>
            <person name="Lou Y."/>
            <person name="Lucas S."/>
            <person name="Martin F."/>
            <person name="Montanini B."/>
            <person name="Napoli C."/>
            <person name="Nelson D.R."/>
            <person name="Nelson C."/>
            <person name="Nieminen K."/>
            <person name="Nilsson O."/>
            <person name="Pereda V."/>
            <person name="Peter G."/>
            <person name="Philippe R."/>
            <person name="Pilate G."/>
            <person name="Poliakov A."/>
            <person name="Razumovskaya J."/>
            <person name="Richardson P."/>
            <person name="Rinaldi C."/>
            <person name="Ritland K."/>
            <person name="Rouze P."/>
            <person name="Ryaboy D."/>
            <person name="Schmutz J."/>
            <person name="Schrader J."/>
            <person name="Segerman B."/>
            <person name="Shin H."/>
            <person name="Siddiqui A."/>
            <person name="Sterky F."/>
            <person name="Terry A."/>
            <person name="Tsai C.J."/>
            <person name="Uberbacher E."/>
            <person name="Unneberg P."/>
            <person name="Vahala J."/>
            <person name="Wall K."/>
            <person name="Wessler S."/>
            <person name="Yang G."/>
            <person name="Yin T."/>
            <person name="Douglas C."/>
            <person name="Marra M."/>
            <person name="Sandberg G."/>
            <person name="Van de Peer Y."/>
            <person name="Rokhsar D."/>
        </authorList>
    </citation>
    <scope>NUCLEOTIDE SEQUENCE [LARGE SCALE GENOMIC DNA]</scope>
    <source>
        <strain evidence="3">cv. Nisqually</strain>
    </source>
</reference>
<keyword evidence="1" id="KW-0472">Membrane</keyword>
<name>A0A2K2BIK5_POPTR</name>
<dbReference type="AlphaFoldDB" id="A0A2K2BIK5"/>
<organism evidence="2 3">
    <name type="scientific">Populus trichocarpa</name>
    <name type="common">Western balsam poplar</name>
    <name type="synonym">Populus balsamifera subsp. trichocarpa</name>
    <dbReference type="NCBI Taxonomy" id="3694"/>
    <lineage>
        <taxon>Eukaryota</taxon>
        <taxon>Viridiplantae</taxon>
        <taxon>Streptophyta</taxon>
        <taxon>Embryophyta</taxon>
        <taxon>Tracheophyta</taxon>
        <taxon>Spermatophyta</taxon>
        <taxon>Magnoliopsida</taxon>
        <taxon>eudicotyledons</taxon>
        <taxon>Gunneridae</taxon>
        <taxon>Pentapetalae</taxon>
        <taxon>rosids</taxon>
        <taxon>fabids</taxon>
        <taxon>Malpighiales</taxon>
        <taxon>Salicaceae</taxon>
        <taxon>Saliceae</taxon>
        <taxon>Populus</taxon>
    </lineage>
</organism>
<sequence length="75" mass="8763">MINLESVSWLRRFCEGRCIVIGCIDRFESRKKIAFVKCQVVLFSLTRDIVLVTGSLFIFFMTVISLKHQLECVQF</sequence>
<keyword evidence="3" id="KW-1185">Reference proteome</keyword>
<dbReference type="Proteomes" id="UP000006729">
    <property type="component" value="Chromosome 2"/>
</dbReference>